<dbReference type="AlphaFoldDB" id="A0A3N2PKQ7"/>
<dbReference type="PANTHER" id="PTHR13847:SF281">
    <property type="entry name" value="FAD DEPENDENT OXIDOREDUCTASE DOMAIN-CONTAINING PROTEIN"/>
    <property type="match status" value="1"/>
</dbReference>
<keyword evidence="7" id="KW-1185">Reference proteome</keyword>
<reference evidence="6 7" key="1">
    <citation type="journal article" date="2018" name="Mol. Ecol.">
        <title>The obligate alkalophilic soda-lake fungus Sodiomyces alkalinus has shifted to a protein diet.</title>
        <authorList>
            <person name="Grum-Grzhimaylo A.A."/>
            <person name="Falkoski D.L."/>
            <person name="van den Heuvel J."/>
            <person name="Valero-Jimenez C.A."/>
            <person name="Min B."/>
            <person name="Choi I.G."/>
            <person name="Lipzen A."/>
            <person name="Daum C.G."/>
            <person name="Aanen D.K."/>
            <person name="Tsang A."/>
            <person name="Henrissat B."/>
            <person name="Bilanenko E.N."/>
            <person name="de Vries R.P."/>
            <person name="van Kan J.A.L."/>
            <person name="Grigoriev I.V."/>
            <person name="Debets A.J.M."/>
        </authorList>
    </citation>
    <scope>NUCLEOTIDE SEQUENCE [LARGE SCALE GENOMIC DNA]</scope>
    <source>
        <strain evidence="6 7">F11</strain>
    </source>
</reference>
<proteinExistence type="predicted"/>
<dbReference type="Pfam" id="PF00355">
    <property type="entry name" value="Rieske"/>
    <property type="match status" value="1"/>
</dbReference>
<dbReference type="PANTHER" id="PTHR13847">
    <property type="entry name" value="SARCOSINE DEHYDROGENASE-RELATED"/>
    <property type="match status" value="1"/>
</dbReference>
<evidence type="ECO:0000313" key="7">
    <source>
        <dbReference type="Proteomes" id="UP000272025"/>
    </source>
</evidence>
<dbReference type="PROSITE" id="PS51296">
    <property type="entry name" value="RIESKE"/>
    <property type="match status" value="1"/>
</dbReference>
<dbReference type="InterPro" id="IPR036922">
    <property type="entry name" value="Rieske_2Fe-2S_sf"/>
</dbReference>
<dbReference type="GO" id="GO:0005737">
    <property type="term" value="C:cytoplasm"/>
    <property type="evidence" value="ECO:0007669"/>
    <property type="project" value="TreeGrafter"/>
</dbReference>
<dbReference type="InterPro" id="IPR017941">
    <property type="entry name" value="Rieske_2Fe-2S"/>
</dbReference>
<dbReference type="InterPro" id="IPR036188">
    <property type="entry name" value="FAD/NAD-bd_sf"/>
</dbReference>
<dbReference type="SUPFAM" id="SSF51905">
    <property type="entry name" value="FAD/NAD(P)-binding domain"/>
    <property type="match status" value="1"/>
</dbReference>
<dbReference type="OrthoDB" id="429143at2759"/>
<dbReference type="RefSeq" id="XP_028462901.1">
    <property type="nucleotide sequence ID" value="XM_028610892.1"/>
</dbReference>
<dbReference type="GO" id="GO:0051537">
    <property type="term" value="F:2 iron, 2 sulfur cluster binding"/>
    <property type="evidence" value="ECO:0007669"/>
    <property type="project" value="UniProtKB-KW"/>
</dbReference>
<evidence type="ECO:0000256" key="3">
    <source>
        <dbReference type="ARBA" id="ARBA00023004"/>
    </source>
</evidence>
<keyword evidence="3" id="KW-0408">Iron</keyword>
<evidence type="ECO:0000256" key="1">
    <source>
        <dbReference type="ARBA" id="ARBA00022714"/>
    </source>
</evidence>
<evidence type="ECO:0000313" key="6">
    <source>
        <dbReference type="EMBL" id="ROT35095.1"/>
    </source>
</evidence>
<dbReference type="InterPro" id="IPR006076">
    <property type="entry name" value="FAD-dep_OxRdtase"/>
</dbReference>
<dbReference type="Gene3D" id="2.102.10.10">
    <property type="entry name" value="Rieske [2Fe-2S] iron-sulphur domain"/>
    <property type="match status" value="1"/>
</dbReference>
<gene>
    <name evidence="6" type="ORF">SODALDRAFT_329280</name>
</gene>
<dbReference type="CDD" id="cd03477">
    <property type="entry name" value="Rieske_YhfW_C"/>
    <property type="match status" value="1"/>
</dbReference>
<dbReference type="InterPro" id="IPR038010">
    <property type="entry name" value="YhfW_C"/>
</dbReference>
<protein>
    <submittedName>
        <fullName evidence="6">DAO-domain-containing protein</fullName>
    </submittedName>
</protein>
<dbReference type="GO" id="GO:0046872">
    <property type="term" value="F:metal ion binding"/>
    <property type="evidence" value="ECO:0007669"/>
    <property type="project" value="UniProtKB-KW"/>
</dbReference>
<sequence length="535" mass="58622">MGSRHFMQTTGGTDAVWVHKHKYADRPQFQALRTDIKTDICIVGAGIAGISAAYELVTRGKDVVLIDARDAISGESSRTSAHLSNALDDGYLAIEKKHGRHGARAAAESHTWALNHVGDVAKKLGIECEYRHVPGYEISQYQRGDDDANHAKDMQELQEEVALAKQLGLDVEFRPELAVRGWDGKPDQRGGAVFNGQAAVHPTMYLAGVLNWLAQQPNFQCFTHTRMTSVEEQSSGMLGTGGKVVTVKTENGRTIECHNAIQATCVPLQKLSIIAEMEYYRTYAIAIRIPKGSVEDCFIYDSAEAYKYVRLTACDDKDDYIVIGGCDHKVGQESPAGRFEELETWVRERFPRAGAVDYKWSGQIYEPVDYMAFIGRNQGCDNIYVVTGDSGNGLTHGVLAGRILADEIEGKANPWAKLYAPNRMASIAKSLPSMISHDVQINLQYKRMAQSDITDIEDLVPGSGGVLNLALSKPVAVYKDDDGQVHKMSALCPHMKGVVCWNPAERSFDCPVHGSRFSETGLCLNGPAKANLPAA</sequence>
<accession>A0A3N2PKQ7</accession>
<dbReference type="SUPFAM" id="SSF50022">
    <property type="entry name" value="ISP domain"/>
    <property type="match status" value="1"/>
</dbReference>
<organism evidence="6 7">
    <name type="scientific">Sodiomyces alkalinus (strain CBS 110278 / VKM F-3762 / F11)</name>
    <name type="common">Alkaliphilic filamentous fungus</name>
    <dbReference type="NCBI Taxonomy" id="1314773"/>
    <lineage>
        <taxon>Eukaryota</taxon>
        <taxon>Fungi</taxon>
        <taxon>Dikarya</taxon>
        <taxon>Ascomycota</taxon>
        <taxon>Pezizomycotina</taxon>
        <taxon>Sordariomycetes</taxon>
        <taxon>Hypocreomycetidae</taxon>
        <taxon>Glomerellales</taxon>
        <taxon>Plectosphaerellaceae</taxon>
        <taxon>Sodiomyces</taxon>
    </lineage>
</organism>
<evidence type="ECO:0000259" key="5">
    <source>
        <dbReference type="PROSITE" id="PS51296"/>
    </source>
</evidence>
<keyword evidence="1" id="KW-0001">2Fe-2S</keyword>
<name>A0A3N2PKQ7_SODAK</name>
<evidence type="ECO:0000256" key="4">
    <source>
        <dbReference type="ARBA" id="ARBA00023014"/>
    </source>
</evidence>
<dbReference type="EMBL" id="ML119062">
    <property type="protein sequence ID" value="ROT35095.1"/>
    <property type="molecule type" value="Genomic_DNA"/>
</dbReference>
<keyword evidence="4" id="KW-0411">Iron-sulfur</keyword>
<dbReference type="GeneID" id="39579370"/>
<dbReference type="Proteomes" id="UP000272025">
    <property type="component" value="Unassembled WGS sequence"/>
</dbReference>
<dbReference type="Gene3D" id="3.50.50.60">
    <property type="entry name" value="FAD/NAD(P)-binding domain"/>
    <property type="match status" value="1"/>
</dbReference>
<dbReference type="Pfam" id="PF01266">
    <property type="entry name" value="DAO"/>
    <property type="match status" value="1"/>
</dbReference>
<evidence type="ECO:0000256" key="2">
    <source>
        <dbReference type="ARBA" id="ARBA00022723"/>
    </source>
</evidence>
<feature type="domain" description="Rieske" evidence="5">
    <location>
        <begin position="451"/>
        <end position="535"/>
    </location>
</feature>
<keyword evidence="2" id="KW-0479">Metal-binding</keyword>
<dbReference type="Gene3D" id="3.30.9.10">
    <property type="entry name" value="D-Amino Acid Oxidase, subunit A, domain 2"/>
    <property type="match status" value="1"/>
</dbReference>